<feature type="domain" description="RMT2" evidence="10">
    <location>
        <begin position="186"/>
        <end position="414"/>
    </location>
</feature>
<feature type="region of interest" description="Disordered" evidence="9">
    <location>
        <begin position="147"/>
        <end position="170"/>
    </location>
</feature>
<keyword evidence="6" id="KW-0949">S-adenosyl-L-methionine</keyword>
<dbReference type="SUPFAM" id="SSF48403">
    <property type="entry name" value="Ankyrin repeat"/>
    <property type="match status" value="1"/>
</dbReference>
<name>A0A6A5ZX95_9PLEO</name>
<evidence type="ECO:0000256" key="5">
    <source>
        <dbReference type="ARBA" id="ARBA00022679"/>
    </source>
</evidence>
<dbReference type="Gene3D" id="1.25.40.20">
    <property type="entry name" value="Ankyrin repeat-containing domain"/>
    <property type="match status" value="1"/>
</dbReference>
<dbReference type="InterPro" id="IPR029063">
    <property type="entry name" value="SAM-dependent_MTases_sf"/>
</dbReference>
<dbReference type="InterPro" id="IPR017408">
    <property type="entry name" value="Arginine_N-MeTrfase_2"/>
</dbReference>
<comment type="similarity">
    <text evidence="8">Belongs to the class I-like SAM-binding methyltransferase superfamily. RMT2 methyltransferase family.</text>
</comment>
<dbReference type="Gene3D" id="3.40.50.150">
    <property type="entry name" value="Vaccinia Virus protein VP39"/>
    <property type="match status" value="1"/>
</dbReference>
<evidence type="ECO:0000313" key="12">
    <source>
        <dbReference type="Proteomes" id="UP000799771"/>
    </source>
</evidence>
<evidence type="ECO:0000256" key="8">
    <source>
        <dbReference type="PIRNR" id="PIRNR038148"/>
    </source>
</evidence>
<evidence type="ECO:0000256" key="1">
    <source>
        <dbReference type="ARBA" id="ARBA00002207"/>
    </source>
</evidence>
<keyword evidence="4 8" id="KW-0489">Methyltransferase</keyword>
<evidence type="ECO:0000259" key="10">
    <source>
        <dbReference type="PROSITE" id="PS51559"/>
    </source>
</evidence>
<evidence type="ECO:0000256" key="7">
    <source>
        <dbReference type="ARBA" id="ARBA00023242"/>
    </source>
</evidence>
<dbReference type="EMBL" id="ML977528">
    <property type="protein sequence ID" value="KAF2123387.1"/>
    <property type="molecule type" value="Genomic_DNA"/>
</dbReference>
<proteinExistence type="inferred from homology"/>
<keyword evidence="7 8" id="KW-0539">Nucleus</keyword>
<comment type="function">
    <text evidence="1 8">S-adenosyl-L-methionine-dependent protein-arginine N-methyltransferase that methylates the delta-nitrogen atom of arginine residues to form N5-methylarginine (type IV) in target proteins. Monomethylates ribosomal protein L12.</text>
</comment>
<dbReference type="GO" id="GO:0019702">
    <property type="term" value="F:protein arginine N5-methyltransferase activity"/>
    <property type="evidence" value="ECO:0007669"/>
    <property type="project" value="TreeGrafter"/>
</dbReference>
<dbReference type="InterPro" id="IPR051038">
    <property type="entry name" value="RMT2/GAMT_Mtase"/>
</dbReference>
<evidence type="ECO:0000256" key="6">
    <source>
        <dbReference type="ARBA" id="ARBA00022691"/>
    </source>
</evidence>
<comment type="subcellular location">
    <subcellularLocation>
        <location evidence="8">Cytoplasm</location>
    </subcellularLocation>
    <subcellularLocation>
        <location evidence="8">Nucleus</location>
    </subcellularLocation>
</comment>
<dbReference type="AlphaFoldDB" id="A0A6A5ZX95"/>
<keyword evidence="5 8" id="KW-0808">Transferase</keyword>
<comment type="subunit">
    <text evidence="2 8">Monomer.</text>
</comment>
<feature type="compositionally biased region" description="Acidic residues" evidence="9">
    <location>
        <begin position="152"/>
        <end position="170"/>
    </location>
</feature>
<dbReference type="GeneID" id="54412389"/>
<protein>
    <recommendedName>
        <fullName evidence="8">Arginine N-methyltransferase 2</fullName>
        <ecNumber evidence="8">2.1.1.-</ecNumber>
    </recommendedName>
</protein>
<dbReference type="GO" id="GO:0005634">
    <property type="term" value="C:nucleus"/>
    <property type="evidence" value="ECO:0007669"/>
    <property type="project" value="UniProtKB-SubCell"/>
</dbReference>
<keyword evidence="3 8" id="KW-0963">Cytoplasm</keyword>
<keyword evidence="12" id="KW-1185">Reference proteome</keyword>
<evidence type="ECO:0000256" key="2">
    <source>
        <dbReference type="ARBA" id="ARBA00011245"/>
    </source>
</evidence>
<dbReference type="PANTHER" id="PTHR32379">
    <property type="entry name" value="GUANIDINOACETATE N-METHYLTRANSFERASE"/>
    <property type="match status" value="1"/>
</dbReference>
<organism evidence="11 12">
    <name type="scientific">Dothidotthia symphoricarpi CBS 119687</name>
    <dbReference type="NCBI Taxonomy" id="1392245"/>
    <lineage>
        <taxon>Eukaryota</taxon>
        <taxon>Fungi</taxon>
        <taxon>Dikarya</taxon>
        <taxon>Ascomycota</taxon>
        <taxon>Pezizomycotina</taxon>
        <taxon>Dothideomycetes</taxon>
        <taxon>Pleosporomycetidae</taxon>
        <taxon>Pleosporales</taxon>
        <taxon>Dothidotthiaceae</taxon>
        <taxon>Dothidotthia</taxon>
    </lineage>
</organism>
<dbReference type="GO" id="GO:0032259">
    <property type="term" value="P:methylation"/>
    <property type="evidence" value="ECO:0007669"/>
    <property type="project" value="UniProtKB-KW"/>
</dbReference>
<sequence length="414" mass="45826">MDDPAFDIETDLSTQSILLAAANHDIQSLRNLLRNSSANVQDSETGFTPLHAAIAACEPEDDDAQKVNGHANGATNGASEAQKQEIEAAAKTMKLLFENGAIWNDLDINGETPGCIAHRLGLKELYELCVDAGVRAELLLSRLDEYQPLGADSDDDEDEDEDEDEEGDEMDEVMEGIEVVQLEGDASTENPNYLASALTFDRDRILDGSANGVMMEWETTLMRRSAELLLPAPGLRVLNVGHGMGIIDGILQEKEPKSHHIIEAHPDVLKRMKELGWDKKPGVVIHEGRWQDVVPGLVEKGELFDAIYFDTFAEEYKALREFFTEFVIGLLDPAGGPAGEGGKFGFFNGMGADRQIVKDVYNKIVEFDLFDAGFDTEWETIPIPDLDEQGEWAGVRRKYWVLDEYKLPTCSFIG</sequence>
<dbReference type="PIRSF" id="PIRSF038148">
    <property type="entry name" value="Arginine_N-mtfrase-2"/>
    <property type="match status" value="1"/>
</dbReference>
<dbReference type="InterPro" id="IPR036770">
    <property type="entry name" value="Ankyrin_rpt-contain_sf"/>
</dbReference>
<evidence type="ECO:0000256" key="9">
    <source>
        <dbReference type="SAM" id="MobiDB-lite"/>
    </source>
</evidence>
<reference evidence="11" key="1">
    <citation type="journal article" date="2020" name="Stud. Mycol.">
        <title>101 Dothideomycetes genomes: a test case for predicting lifestyles and emergence of pathogens.</title>
        <authorList>
            <person name="Haridas S."/>
            <person name="Albert R."/>
            <person name="Binder M."/>
            <person name="Bloem J."/>
            <person name="Labutti K."/>
            <person name="Salamov A."/>
            <person name="Andreopoulos B."/>
            <person name="Baker S."/>
            <person name="Barry K."/>
            <person name="Bills G."/>
            <person name="Bluhm B."/>
            <person name="Cannon C."/>
            <person name="Castanera R."/>
            <person name="Culley D."/>
            <person name="Daum C."/>
            <person name="Ezra D."/>
            <person name="Gonzalez J."/>
            <person name="Henrissat B."/>
            <person name="Kuo A."/>
            <person name="Liang C."/>
            <person name="Lipzen A."/>
            <person name="Lutzoni F."/>
            <person name="Magnuson J."/>
            <person name="Mondo S."/>
            <person name="Nolan M."/>
            <person name="Ohm R."/>
            <person name="Pangilinan J."/>
            <person name="Park H.-J."/>
            <person name="Ramirez L."/>
            <person name="Alfaro M."/>
            <person name="Sun H."/>
            <person name="Tritt A."/>
            <person name="Yoshinaga Y."/>
            <person name="Zwiers L.-H."/>
            <person name="Turgeon B."/>
            <person name="Goodwin S."/>
            <person name="Spatafora J."/>
            <person name="Crous P."/>
            <person name="Grigoriev I."/>
        </authorList>
    </citation>
    <scope>NUCLEOTIDE SEQUENCE</scope>
    <source>
        <strain evidence="11">CBS 119687</strain>
    </source>
</reference>
<evidence type="ECO:0000256" key="3">
    <source>
        <dbReference type="ARBA" id="ARBA00022490"/>
    </source>
</evidence>
<dbReference type="PANTHER" id="PTHR32379:SF1">
    <property type="entry name" value="GUANIDINOACETATE N-METHYLTRANSFERASE"/>
    <property type="match status" value="1"/>
</dbReference>
<feature type="region of interest" description="Disordered" evidence="9">
    <location>
        <begin position="62"/>
        <end position="82"/>
    </location>
</feature>
<dbReference type="EC" id="2.1.1.-" evidence="8"/>
<dbReference type="OrthoDB" id="19014at2759"/>
<gene>
    <name evidence="11" type="ORF">P153DRAFT_401997</name>
</gene>
<dbReference type="FunFam" id="3.40.50.150:FF:000135">
    <property type="entry name" value="Arginine N-methyltransferase 2"/>
    <property type="match status" value="1"/>
</dbReference>
<evidence type="ECO:0000256" key="4">
    <source>
        <dbReference type="ARBA" id="ARBA00022603"/>
    </source>
</evidence>
<dbReference type="PROSITE" id="PS51559">
    <property type="entry name" value="SAM_RMT2"/>
    <property type="match status" value="1"/>
</dbReference>
<evidence type="ECO:0000313" key="11">
    <source>
        <dbReference type="EMBL" id="KAF2123387.1"/>
    </source>
</evidence>
<dbReference type="RefSeq" id="XP_033517781.1">
    <property type="nucleotide sequence ID" value="XM_033671957.1"/>
</dbReference>
<accession>A0A6A5ZX95</accession>
<dbReference type="InterPro" id="IPR026480">
    <property type="entry name" value="RMT2_dom"/>
</dbReference>
<dbReference type="Proteomes" id="UP000799771">
    <property type="component" value="Unassembled WGS sequence"/>
</dbReference>
<dbReference type="GO" id="GO:0005737">
    <property type="term" value="C:cytoplasm"/>
    <property type="evidence" value="ECO:0007669"/>
    <property type="project" value="UniProtKB-SubCell"/>
</dbReference>
<dbReference type="SUPFAM" id="SSF53335">
    <property type="entry name" value="S-adenosyl-L-methionine-dependent methyltransferases"/>
    <property type="match status" value="1"/>
</dbReference>